<accession>A0A9P0VTK9</accession>
<sequence>MASSLSGSVSIQSRGGRTSSCHLTIAPSTTCGKRSPSSRGNRRPAAFGRPDDRLFTNEG</sequence>
<organism evidence="2 3">
    <name type="scientific">Acanthoscelides obtectus</name>
    <name type="common">Bean weevil</name>
    <name type="synonym">Bruchus obtectus</name>
    <dbReference type="NCBI Taxonomy" id="200917"/>
    <lineage>
        <taxon>Eukaryota</taxon>
        <taxon>Metazoa</taxon>
        <taxon>Ecdysozoa</taxon>
        <taxon>Arthropoda</taxon>
        <taxon>Hexapoda</taxon>
        <taxon>Insecta</taxon>
        <taxon>Pterygota</taxon>
        <taxon>Neoptera</taxon>
        <taxon>Endopterygota</taxon>
        <taxon>Coleoptera</taxon>
        <taxon>Polyphaga</taxon>
        <taxon>Cucujiformia</taxon>
        <taxon>Chrysomeloidea</taxon>
        <taxon>Chrysomelidae</taxon>
        <taxon>Bruchinae</taxon>
        <taxon>Bruchini</taxon>
        <taxon>Acanthoscelides</taxon>
    </lineage>
</organism>
<proteinExistence type="predicted"/>
<dbReference type="AlphaFoldDB" id="A0A9P0VTK9"/>
<evidence type="ECO:0000313" key="3">
    <source>
        <dbReference type="Proteomes" id="UP001152888"/>
    </source>
</evidence>
<feature type="compositionally biased region" description="Basic and acidic residues" evidence="1">
    <location>
        <begin position="49"/>
        <end position="59"/>
    </location>
</feature>
<dbReference type="EMBL" id="CAKOFQ010010695">
    <property type="protein sequence ID" value="CAH2019994.1"/>
    <property type="molecule type" value="Genomic_DNA"/>
</dbReference>
<evidence type="ECO:0000256" key="1">
    <source>
        <dbReference type="SAM" id="MobiDB-lite"/>
    </source>
</evidence>
<gene>
    <name evidence="2" type="ORF">ACAOBT_LOCUS37549</name>
</gene>
<evidence type="ECO:0000313" key="2">
    <source>
        <dbReference type="EMBL" id="CAH2019994.1"/>
    </source>
</evidence>
<comment type="caution">
    <text evidence="2">The sequence shown here is derived from an EMBL/GenBank/DDBJ whole genome shotgun (WGS) entry which is preliminary data.</text>
</comment>
<dbReference type="Proteomes" id="UP001152888">
    <property type="component" value="Unassembled WGS sequence"/>
</dbReference>
<keyword evidence="3" id="KW-1185">Reference proteome</keyword>
<reference evidence="2" key="1">
    <citation type="submission" date="2022-03" db="EMBL/GenBank/DDBJ databases">
        <authorList>
            <person name="Sayadi A."/>
        </authorList>
    </citation>
    <scope>NUCLEOTIDE SEQUENCE</scope>
</reference>
<name>A0A9P0VTK9_ACAOB</name>
<protein>
    <submittedName>
        <fullName evidence="2">Uncharacterized protein</fullName>
    </submittedName>
</protein>
<feature type="region of interest" description="Disordered" evidence="1">
    <location>
        <begin position="1"/>
        <end position="59"/>
    </location>
</feature>
<feature type="compositionally biased region" description="Polar residues" evidence="1">
    <location>
        <begin position="1"/>
        <end position="39"/>
    </location>
</feature>